<dbReference type="EMBL" id="CP101497">
    <property type="protein sequence ID" value="UTT62691.1"/>
    <property type="molecule type" value="Genomic_DNA"/>
</dbReference>
<dbReference type="RefSeq" id="WP_255159822.1">
    <property type="nucleotide sequence ID" value="NZ_CP101497.1"/>
</dbReference>
<feature type="signal peptide" evidence="2">
    <location>
        <begin position="1"/>
        <end position="25"/>
    </location>
</feature>
<evidence type="ECO:0000256" key="1">
    <source>
        <dbReference type="SAM" id="MobiDB-lite"/>
    </source>
</evidence>
<proteinExistence type="predicted"/>
<reference evidence="3" key="1">
    <citation type="submission" date="2022-07" db="EMBL/GenBank/DDBJ databases">
        <title>Taxonomic analysis of Microcella humidisoli nov. sp., isolated from riverside soil.</title>
        <authorList>
            <person name="Molina K.M."/>
            <person name="Kim S.B."/>
        </authorList>
    </citation>
    <scope>NUCLEOTIDE SEQUENCE</scope>
    <source>
        <strain evidence="3">MMS21-STM10</strain>
    </source>
</reference>
<dbReference type="PROSITE" id="PS51257">
    <property type="entry name" value="PROKAR_LIPOPROTEIN"/>
    <property type="match status" value="1"/>
</dbReference>
<name>A0ABY5FY59_9MICO</name>
<sequence length="204" mass="21203">MIAQRLLVGTAVLVLVGGLAACAPAAEPVAEPEAPEPTPTAVETTEPEPEPVFFTMPADCTTILPQSRLDAFAEQNLELLGGPGGVYGDEYFFDPTPEQLAGGISCVYAEDGVDLSSLLISVAPITAANRAGIVNDLTAQGLNEATTDDGAVTYSQQGDEGVVPAIYNVITDDSWISVISTFGGEVFYEEAVTLATEVAGEVYQ</sequence>
<protein>
    <submittedName>
        <fullName evidence="3">Uncharacterized protein</fullName>
    </submittedName>
</protein>
<evidence type="ECO:0000313" key="4">
    <source>
        <dbReference type="Proteomes" id="UP001060039"/>
    </source>
</evidence>
<keyword evidence="2" id="KW-0732">Signal</keyword>
<keyword evidence="4" id="KW-1185">Reference proteome</keyword>
<feature type="chain" id="PRO_5046407586" evidence="2">
    <location>
        <begin position="26"/>
        <end position="204"/>
    </location>
</feature>
<organism evidence="3 4">
    <name type="scientific">Microcella humidisoli</name>
    <dbReference type="NCBI Taxonomy" id="2963406"/>
    <lineage>
        <taxon>Bacteria</taxon>
        <taxon>Bacillati</taxon>
        <taxon>Actinomycetota</taxon>
        <taxon>Actinomycetes</taxon>
        <taxon>Micrococcales</taxon>
        <taxon>Microbacteriaceae</taxon>
        <taxon>Microcella</taxon>
    </lineage>
</organism>
<evidence type="ECO:0000313" key="3">
    <source>
        <dbReference type="EMBL" id="UTT62691.1"/>
    </source>
</evidence>
<dbReference type="Proteomes" id="UP001060039">
    <property type="component" value="Chromosome"/>
</dbReference>
<gene>
    <name evidence="3" type="ORF">NNL39_00795</name>
</gene>
<evidence type="ECO:0000256" key="2">
    <source>
        <dbReference type="SAM" id="SignalP"/>
    </source>
</evidence>
<feature type="region of interest" description="Disordered" evidence="1">
    <location>
        <begin position="27"/>
        <end position="47"/>
    </location>
</feature>
<accession>A0ABY5FY59</accession>